<organism evidence="1 2">
    <name type="scientific">Neofusicoccum parvum</name>
    <dbReference type="NCBI Taxonomy" id="310453"/>
    <lineage>
        <taxon>Eukaryota</taxon>
        <taxon>Fungi</taxon>
        <taxon>Dikarya</taxon>
        <taxon>Ascomycota</taxon>
        <taxon>Pezizomycotina</taxon>
        <taxon>Dothideomycetes</taxon>
        <taxon>Dothideomycetes incertae sedis</taxon>
        <taxon>Botryosphaeriales</taxon>
        <taxon>Botryosphaeriaceae</taxon>
        <taxon>Neofusicoccum</taxon>
    </lineage>
</organism>
<evidence type="ECO:0000313" key="2">
    <source>
        <dbReference type="Proteomes" id="UP001165186"/>
    </source>
</evidence>
<gene>
    <name evidence="1" type="primary">g6404</name>
    <name evidence="1" type="ORF">NpPPO83_00006404</name>
</gene>
<sequence>MNHTPRTIVANATTIVTPSRTATTRSSNAELLHDDGVDDTEAAVGTLQEPQLIEHIHLLEGKSTASTTTTPVDITTTTTTTTTRCRKNSPFPSAASDSFSSSRSPSRDRSGSGSPCWWSLPDQPFWPDPPHHWAAAPAAPPSSSPARSPLLHVPTTAVVARKPLRVDTSVVASFPADDRRPSLPVRGARPATRGRRFSAGEGGGRRGGSGAAMAVPRAEAQFARFDLADFLRNTGPEGCGGVAAAKQQRKGGGGKAGRRSALRFLGYRRRKSLAERVGTVEG</sequence>
<reference evidence="1" key="1">
    <citation type="submission" date="2024-09" db="EMBL/GenBank/DDBJ databases">
        <title>Draft Genome Sequences of Neofusicoccum parvum.</title>
        <authorList>
            <person name="Ashida A."/>
            <person name="Camagna M."/>
            <person name="Tanaka A."/>
            <person name="Takemoto D."/>
        </authorList>
    </citation>
    <scope>NUCLEOTIDE SEQUENCE</scope>
    <source>
        <strain evidence="1">PPO83</strain>
    </source>
</reference>
<dbReference type="Proteomes" id="UP001165186">
    <property type="component" value="Unassembled WGS sequence"/>
</dbReference>
<evidence type="ECO:0000313" key="1">
    <source>
        <dbReference type="EMBL" id="GME49177.1"/>
    </source>
</evidence>
<name>A0ACB5SN07_9PEZI</name>
<accession>A0ACB5SN07</accession>
<proteinExistence type="predicted"/>
<keyword evidence="2" id="KW-1185">Reference proteome</keyword>
<protein>
    <submittedName>
        <fullName evidence="1">Uncharacterized protein</fullName>
    </submittedName>
</protein>
<comment type="caution">
    <text evidence="1">The sequence shown here is derived from an EMBL/GenBank/DDBJ whole genome shotgun (WGS) entry which is preliminary data.</text>
</comment>
<dbReference type="EMBL" id="BSXG01000151">
    <property type="protein sequence ID" value="GME49177.1"/>
    <property type="molecule type" value="Genomic_DNA"/>
</dbReference>